<dbReference type="GeneID" id="18257598"/>
<evidence type="ECO:0000256" key="6">
    <source>
        <dbReference type="SAM" id="Phobius"/>
    </source>
</evidence>
<dbReference type="GO" id="GO:0004930">
    <property type="term" value="F:G protein-coupled receptor activity"/>
    <property type="evidence" value="ECO:0007669"/>
    <property type="project" value="TreeGrafter"/>
</dbReference>
<feature type="compositionally biased region" description="Low complexity" evidence="5">
    <location>
        <begin position="574"/>
        <end position="583"/>
    </location>
</feature>
<evidence type="ECO:0000256" key="3">
    <source>
        <dbReference type="ARBA" id="ARBA00022989"/>
    </source>
</evidence>
<feature type="compositionally biased region" description="Polar residues" evidence="5">
    <location>
        <begin position="341"/>
        <end position="366"/>
    </location>
</feature>
<dbReference type="OrthoDB" id="5368598at2759"/>
<dbReference type="PANTHER" id="PTHR23112:SF37">
    <property type="entry name" value="G PROTEIN-COUPLED RECEPTOR GPR1"/>
    <property type="match status" value="1"/>
</dbReference>
<evidence type="ECO:0000259" key="8">
    <source>
        <dbReference type="Pfam" id="PF11970"/>
    </source>
</evidence>
<evidence type="ECO:0000256" key="4">
    <source>
        <dbReference type="ARBA" id="ARBA00023136"/>
    </source>
</evidence>
<evidence type="ECO:0000256" key="2">
    <source>
        <dbReference type="ARBA" id="ARBA00022692"/>
    </source>
</evidence>
<name>G0S6Z6_CHATD</name>
<feature type="domain" description="G protein-coupled receptor GPR1/2/3 C-terminal" evidence="8">
    <location>
        <begin position="405"/>
        <end position="479"/>
    </location>
</feature>
<dbReference type="SUPFAM" id="SSF81321">
    <property type="entry name" value="Family A G protein-coupled receptor-like"/>
    <property type="match status" value="1"/>
</dbReference>
<evidence type="ECO:0000259" key="7">
    <source>
        <dbReference type="Pfam" id="PF11710"/>
    </source>
</evidence>
<feature type="transmembrane region" description="Helical" evidence="6">
    <location>
        <begin position="448"/>
        <end position="472"/>
    </location>
</feature>
<evidence type="ECO:0000256" key="5">
    <source>
        <dbReference type="SAM" id="MobiDB-lite"/>
    </source>
</evidence>
<feature type="transmembrane region" description="Helical" evidence="6">
    <location>
        <begin position="70"/>
        <end position="90"/>
    </location>
</feature>
<feature type="transmembrane region" description="Helical" evidence="6">
    <location>
        <begin position="416"/>
        <end position="436"/>
    </location>
</feature>
<keyword evidence="4 6" id="KW-0472">Membrane</keyword>
<keyword evidence="2 6" id="KW-0812">Transmembrane</keyword>
<feature type="transmembrane region" description="Helical" evidence="6">
    <location>
        <begin position="102"/>
        <end position="127"/>
    </location>
</feature>
<dbReference type="PANTHER" id="PTHR23112">
    <property type="entry name" value="G PROTEIN-COUPLED RECEPTOR 157-RELATED"/>
    <property type="match status" value="1"/>
</dbReference>
<dbReference type="OMA" id="FWFFRMR"/>
<evidence type="ECO:0000313" key="10">
    <source>
        <dbReference type="Proteomes" id="UP000008066"/>
    </source>
</evidence>
<feature type="transmembrane region" description="Helical" evidence="6">
    <location>
        <begin position="34"/>
        <end position="58"/>
    </location>
</feature>
<reference evidence="9 10" key="1">
    <citation type="journal article" date="2011" name="Cell">
        <title>Insight into structure and assembly of the nuclear pore complex by utilizing the genome of a eukaryotic thermophile.</title>
        <authorList>
            <person name="Amlacher S."/>
            <person name="Sarges P."/>
            <person name="Flemming D."/>
            <person name="van Noort V."/>
            <person name="Kunze R."/>
            <person name="Devos D.P."/>
            <person name="Arumugam M."/>
            <person name="Bork P."/>
            <person name="Hurt E."/>
        </authorList>
    </citation>
    <scope>NUCLEOTIDE SEQUENCE [LARGE SCALE GENOMIC DNA]</scope>
    <source>
        <strain evidence="10">DSM 1495 / CBS 144.50 / IMI 039719</strain>
    </source>
</reference>
<feature type="compositionally biased region" description="Pro residues" evidence="5">
    <location>
        <begin position="324"/>
        <end position="338"/>
    </location>
</feature>
<evidence type="ECO:0000256" key="1">
    <source>
        <dbReference type="ARBA" id="ARBA00004141"/>
    </source>
</evidence>
<dbReference type="KEGG" id="cthr:CTHT_0035600"/>
<organism evidence="10">
    <name type="scientific">Chaetomium thermophilum (strain DSM 1495 / CBS 144.50 / IMI 039719)</name>
    <name type="common">Thermochaetoides thermophila</name>
    <dbReference type="NCBI Taxonomy" id="759272"/>
    <lineage>
        <taxon>Eukaryota</taxon>
        <taxon>Fungi</taxon>
        <taxon>Dikarya</taxon>
        <taxon>Ascomycota</taxon>
        <taxon>Pezizomycotina</taxon>
        <taxon>Sordariomycetes</taxon>
        <taxon>Sordariomycetidae</taxon>
        <taxon>Sordariales</taxon>
        <taxon>Chaetomiaceae</taxon>
        <taxon>Thermochaetoides</taxon>
    </lineage>
</organism>
<feature type="compositionally biased region" description="Polar residues" evidence="5">
    <location>
        <begin position="246"/>
        <end position="259"/>
    </location>
</feature>
<proteinExistence type="predicted"/>
<feature type="region of interest" description="Disordered" evidence="5">
    <location>
        <begin position="532"/>
        <end position="583"/>
    </location>
</feature>
<dbReference type="GO" id="GO:0005886">
    <property type="term" value="C:plasma membrane"/>
    <property type="evidence" value="ECO:0007669"/>
    <property type="project" value="TreeGrafter"/>
</dbReference>
<dbReference type="InterPro" id="IPR023041">
    <property type="entry name" value="Glucose_rcpt_Git3-like_N"/>
</dbReference>
<comment type="subcellular location">
    <subcellularLocation>
        <location evidence="1">Membrane</location>
        <topology evidence="1">Multi-pass membrane protein</topology>
    </subcellularLocation>
</comment>
<feature type="compositionally biased region" description="Basic and acidic residues" evidence="5">
    <location>
        <begin position="557"/>
        <end position="573"/>
    </location>
</feature>
<dbReference type="AlphaFoldDB" id="G0S6Z6"/>
<feature type="transmembrane region" description="Helical" evidence="6">
    <location>
        <begin position="188"/>
        <end position="208"/>
    </location>
</feature>
<dbReference type="RefSeq" id="XP_006693990.1">
    <property type="nucleotide sequence ID" value="XM_006693927.1"/>
</dbReference>
<dbReference type="InterPro" id="IPR022596">
    <property type="entry name" value="GPR1/2/3_C"/>
</dbReference>
<dbReference type="Pfam" id="PF11710">
    <property type="entry name" value="Git3"/>
    <property type="match status" value="1"/>
</dbReference>
<dbReference type="EMBL" id="GL988041">
    <property type="protein sequence ID" value="EGS21694.1"/>
    <property type="molecule type" value="Genomic_DNA"/>
</dbReference>
<sequence length="583" mass="65706">MPAILLPETVFESLPHTISRRTLSNEQRQHLADVLTTLSLTFASVSVLSTLVALYWFVKMKRNFRHESSDFIKSMAAVIFSVVSLTRGPVRSESAFCQVTGFAFTLGIESSDIAVLLIAIHSAMYIFRPKSGLYPYRQVAYLAYYLSPVITSSLAFIRGNGYENLGHYCYLRSDSGHWNRLMLSWVPRYIICICIVGIYAFIYIYILWHMGDWRREQSELQQTGRRSASSTVPSSPHLCCPDWLISPSSSRRTSATDTIAASKGSRQRTGSVVSNIAQQNFPGSQVSKTQTSQPWTAVHWRWSGFGQTHSGFDSRPSLDHTTEPIPPDAPPISAPPPAHTSDPTSPDPENTHINTSSSDQAHSKPTISRALHRQSQTSHETEQAGTDSSLIQLQSVVDDPAMLRHRERIRKQLRSLFVYPLVYVIVWLFPFISHVVNAETSVYRGDRPAWLLVVSIVSICSQGTADCALFMAREKPWRHSAGRGFWESMGRRIAWSWGGRWFGKGGVGSGDRAGRIREEMLVDGRLARERRQEEIQSERNNVGRSRSKEQGNASMEWWDRWDEEREPEGRRPSGAEPRQSAGN</sequence>
<dbReference type="eggNOG" id="ENOG502QU8E">
    <property type="taxonomic scope" value="Eukaryota"/>
</dbReference>
<feature type="region of interest" description="Disordered" evidence="5">
    <location>
        <begin position="244"/>
        <end position="271"/>
    </location>
</feature>
<feature type="compositionally biased region" description="Polar residues" evidence="5">
    <location>
        <begin position="373"/>
        <end position="391"/>
    </location>
</feature>
<keyword evidence="3 6" id="KW-1133">Transmembrane helix</keyword>
<protein>
    <submittedName>
        <fullName evidence="9">Uncharacterized protein</fullName>
    </submittedName>
</protein>
<feature type="transmembrane region" description="Helical" evidence="6">
    <location>
        <begin position="139"/>
        <end position="157"/>
    </location>
</feature>
<feature type="domain" description="Glucose receptor Git3-like N-terminal" evidence="7">
    <location>
        <begin position="35"/>
        <end position="208"/>
    </location>
</feature>
<feature type="region of interest" description="Disordered" evidence="5">
    <location>
        <begin position="307"/>
        <end position="391"/>
    </location>
</feature>
<gene>
    <name evidence="9" type="ORF">CTHT_0035600</name>
</gene>
<evidence type="ECO:0000313" key="9">
    <source>
        <dbReference type="EMBL" id="EGS21694.1"/>
    </source>
</evidence>
<dbReference type="Gene3D" id="1.20.1070.10">
    <property type="entry name" value="Rhodopsin 7-helix transmembrane proteins"/>
    <property type="match status" value="1"/>
</dbReference>
<dbReference type="Proteomes" id="UP000008066">
    <property type="component" value="Unassembled WGS sequence"/>
</dbReference>
<accession>G0S6Z6</accession>
<dbReference type="STRING" id="759272.G0S6Z6"/>
<keyword evidence="10" id="KW-1185">Reference proteome</keyword>
<dbReference type="HOGENOM" id="CLU_017709_1_1_1"/>
<dbReference type="GO" id="GO:0007189">
    <property type="term" value="P:adenylate cyclase-activating G protein-coupled receptor signaling pathway"/>
    <property type="evidence" value="ECO:0007669"/>
    <property type="project" value="TreeGrafter"/>
</dbReference>
<dbReference type="Pfam" id="PF11970">
    <property type="entry name" value="GPR_Gpa2_C"/>
    <property type="match status" value="1"/>
</dbReference>